<feature type="domain" description="Microcin J25-processing protein McjB C-terminal" evidence="1">
    <location>
        <begin position="57"/>
        <end position="169"/>
    </location>
</feature>
<reference evidence="2 3" key="1">
    <citation type="submission" date="2019-08" db="EMBL/GenBank/DDBJ databases">
        <title>Sphingorhabdus soil sp. nov., isolated from arctic soil.</title>
        <authorList>
            <person name="Liu Y."/>
        </authorList>
    </citation>
    <scope>NUCLEOTIDE SEQUENCE [LARGE SCALE GENOMIC DNA]</scope>
    <source>
        <strain evidence="2 3">D-2Q-5-6</strain>
    </source>
</reference>
<keyword evidence="3" id="KW-1185">Reference proteome</keyword>
<evidence type="ECO:0000313" key="2">
    <source>
        <dbReference type="EMBL" id="TXC73284.1"/>
    </source>
</evidence>
<dbReference type="EMBL" id="VOPY01000001">
    <property type="protein sequence ID" value="TXC73284.1"/>
    <property type="molecule type" value="Genomic_DNA"/>
</dbReference>
<dbReference type="Proteomes" id="UP000321129">
    <property type="component" value="Unassembled WGS sequence"/>
</dbReference>
<dbReference type="RefSeq" id="WP_147121122.1">
    <property type="nucleotide sequence ID" value="NZ_VOPY01000001.1"/>
</dbReference>
<organism evidence="2 3">
    <name type="scientific">Flavisphingopyxis soli</name>
    <dbReference type="NCBI Taxonomy" id="2601267"/>
    <lineage>
        <taxon>Bacteria</taxon>
        <taxon>Pseudomonadati</taxon>
        <taxon>Pseudomonadota</taxon>
        <taxon>Alphaproteobacteria</taxon>
        <taxon>Sphingomonadales</taxon>
        <taxon>Sphingopyxidaceae</taxon>
        <taxon>Flavisphingopyxis</taxon>
    </lineage>
</organism>
<proteinExistence type="predicted"/>
<dbReference type="InterPro" id="IPR053521">
    <property type="entry name" value="McjB-like"/>
</dbReference>
<dbReference type="InterPro" id="IPR032708">
    <property type="entry name" value="McjB_C"/>
</dbReference>
<dbReference type="AlphaFoldDB" id="A0A5C6ULD9"/>
<dbReference type="OrthoDB" id="3790432at2"/>
<dbReference type="Pfam" id="PF13471">
    <property type="entry name" value="Transglut_core3"/>
    <property type="match status" value="1"/>
</dbReference>
<comment type="caution">
    <text evidence="2">The sequence shown here is derived from an EMBL/GenBank/DDBJ whole genome shotgun (WGS) entry which is preliminary data.</text>
</comment>
<protein>
    <submittedName>
        <fullName evidence="2">Lasso peptide biosynthesis B2 protein</fullName>
    </submittedName>
</protein>
<accession>A0A5C6ULD9</accession>
<dbReference type="NCBIfam" id="NF033537">
    <property type="entry name" value="lasso_biosyn_B2"/>
    <property type="match status" value="1"/>
</dbReference>
<evidence type="ECO:0000259" key="1">
    <source>
        <dbReference type="Pfam" id="PF13471"/>
    </source>
</evidence>
<sequence>MSRARFRQRGREGAYLANRTVSSIVIAMGVGAISKVVRRSGAWVEAVSALAVARLLVRFVPFRFWRRTIGPIAPPEGDEAPLATDNATLARARSVGRHVRRTASRMPFEAVCLPQAMAARWMLRRRNIATQIHFGARPGQDAQPFDLHAWLMLGGVCLTGQEELASYRAFTNRRSDS</sequence>
<name>A0A5C6ULD9_9SPHN</name>
<gene>
    <name evidence="2" type="ORF">FSZ31_00510</name>
</gene>
<evidence type="ECO:0000313" key="3">
    <source>
        <dbReference type="Proteomes" id="UP000321129"/>
    </source>
</evidence>